<dbReference type="Proteomes" id="UP000196440">
    <property type="component" value="Unassembled WGS sequence"/>
</dbReference>
<accession>A0A208ZI59</accession>
<dbReference type="EMBL" id="NHOI01000046">
    <property type="protein sequence ID" value="OVZ80162.1"/>
    <property type="molecule type" value="Genomic_DNA"/>
</dbReference>
<dbReference type="InterPro" id="IPR003731">
    <property type="entry name" value="Di-Nase_FeMo-co_biosynth"/>
</dbReference>
<dbReference type="Pfam" id="PF02579">
    <property type="entry name" value="Nitro_FeMo-Co"/>
    <property type="match status" value="1"/>
</dbReference>
<sequence>MITVVPMNEDRVANHFAKANYLVFLDEQGVEINRVDNPALGANCAGKKKMIDLLVEQHVNQIVVRNIGEQMLGKLLARQFAVYQTDCGSRLLRELSDPIASGLVPLNQSNQGRQSLNHDAKNKSDGCCCASEGKAPEKSNCQSATQHQRRKGHCCHS</sequence>
<evidence type="ECO:0000313" key="3">
    <source>
        <dbReference type="EMBL" id="OVZ80162.1"/>
    </source>
</evidence>
<dbReference type="InterPro" id="IPR036105">
    <property type="entry name" value="DiNase_FeMo-co_biosyn_sf"/>
</dbReference>
<dbReference type="RefSeq" id="WP_087816645.1">
    <property type="nucleotide sequence ID" value="NZ_CBCPKE010000018.1"/>
</dbReference>
<protein>
    <submittedName>
        <fullName evidence="3">Dinitrogenase iron-molybdenum cofactor</fullName>
    </submittedName>
</protein>
<comment type="caution">
    <text evidence="3">The sequence shown here is derived from an EMBL/GenBank/DDBJ whole genome shotgun (WGS) entry which is preliminary data.</text>
</comment>
<dbReference type="Gene3D" id="3.30.420.130">
    <property type="entry name" value="Dinitrogenase iron-molybdenum cofactor biosynthesis domain"/>
    <property type="match status" value="1"/>
</dbReference>
<keyword evidence="1" id="KW-0535">Nitrogen fixation</keyword>
<reference evidence="3 4" key="1">
    <citation type="submission" date="2017-05" db="EMBL/GenBank/DDBJ databases">
        <title>Whole genome sequencing of Yersinia kristensenii.</title>
        <authorList>
            <person name="Campioni F."/>
        </authorList>
    </citation>
    <scope>NUCLEOTIDE SEQUENCE [LARGE SCALE GENOMIC DNA]</scope>
    <source>
        <strain evidence="3 4">CFSAN060536</strain>
    </source>
</reference>
<name>A0A208ZI59_YERIN</name>
<proteinExistence type="predicted"/>
<evidence type="ECO:0000256" key="1">
    <source>
        <dbReference type="ARBA" id="ARBA00023231"/>
    </source>
</evidence>
<organism evidence="3 4">
    <name type="scientific">Yersinia intermedia</name>
    <dbReference type="NCBI Taxonomy" id="631"/>
    <lineage>
        <taxon>Bacteria</taxon>
        <taxon>Pseudomonadati</taxon>
        <taxon>Pseudomonadota</taxon>
        <taxon>Gammaproteobacteria</taxon>
        <taxon>Enterobacterales</taxon>
        <taxon>Yersiniaceae</taxon>
        <taxon>Yersinia</taxon>
    </lineage>
</organism>
<dbReference type="AlphaFoldDB" id="A0A208ZI59"/>
<dbReference type="SUPFAM" id="SSF53146">
    <property type="entry name" value="Nitrogenase accessory factor-like"/>
    <property type="match status" value="1"/>
</dbReference>
<feature type="domain" description="Dinitrogenase iron-molybdenum cofactor biosynthesis" evidence="2">
    <location>
        <begin position="9"/>
        <end position="85"/>
    </location>
</feature>
<evidence type="ECO:0000313" key="4">
    <source>
        <dbReference type="Proteomes" id="UP000196440"/>
    </source>
</evidence>
<gene>
    <name evidence="3" type="ORF">CBW57_22975</name>
</gene>
<evidence type="ECO:0000259" key="2">
    <source>
        <dbReference type="Pfam" id="PF02579"/>
    </source>
</evidence>